<feature type="transmembrane region" description="Helical" evidence="1">
    <location>
        <begin position="336"/>
        <end position="354"/>
    </location>
</feature>
<feature type="transmembrane region" description="Helical" evidence="1">
    <location>
        <begin position="138"/>
        <end position="160"/>
    </location>
</feature>
<feature type="transmembrane region" description="Helical" evidence="1">
    <location>
        <begin position="491"/>
        <end position="508"/>
    </location>
</feature>
<dbReference type="AlphaFoldDB" id="D6PB92"/>
<organism evidence="2">
    <name type="scientific">uncultured archaeon MedDCM-OCT-S04-C163</name>
    <dbReference type="NCBI Taxonomy" id="743086"/>
    <lineage>
        <taxon>Archaea</taxon>
        <taxon>environmental samples</taxon>
    </lineage>
</organism>
<feature type="transmembrane region" description="Helical" evidence="1">
    <location>
        <begin position="425"/>
        <end position="449"/>
    </location>
</feature>
<accession>D6PB92</accession>
<reference evidence="2" key="1">
    <citation type="journal article" date="2010" name="ISME J.">
        <title>Metagenome of the Mediterranean deep chlorophyll maximum studied by direct and fosmid library 454 pyrosequencing.</title>
        <authorList>
            <person name="Ghai R."/>
            <person name="Martin-Cuadrado A.B."/>
            <person name="Molto A.G."/>
            <person name="Heredia I.G."/>
            <person name="Cabrera R."/>
            <person name="Martin J."/>
            <person name="Verdu M."/>
            <person name="Deschamps P."/>
            <person name="Moreira D."/>
            <person name="Lopez-Garcia P."/>
            <person name="Mira A."/>
            <person name="Rodriguez-Valera F."/>
        </authorList>
    </citation>
    <scope>NUCLEOTIDE SEQUENCE</scope>
</reference>
<name>D6PB92_9ARCH</name>
<dbReference type="EMBL" id="GU942960">
    <property type="protein sequence ID" value="ADD92993.1"/>
    <property type="molecule type" value="Genomic_DNA"/>
</dbReference>
<feature type="transmembrane region" description="Helical" evidence="1">
    <location>
        <begin position="616"/>
        <end position="634"/>
    </location>
</feature>
<feature type="transmembrane region" description="Helical" evidence="1">
    <location>
        <begin position="563"/>
        <end position="581"/>
    </location>
</feature>
<keyword evidence="1" id="KW-0812">Transmembrane</keyword>
<keyword evidence="1" id="KW-1133">Transmembrane helix</keyword>
<feature type="transmembrane region" description="Helical" evidence="1">
    <location>
        <begin position="461"/>
        <end position="479"/>
    </location>
</feature>
<protein>
    <submittedName>
        <fullName evidence="2">Uncharacterized protein</fullName>
    </submittedName>
</protein>
<feature type="transmembrane region" description="Helical" evidence="1">
    <location>
        <begin position="108"/>
        <end position="126"/>
    </location>
</feature>
<sequence length="783" mass="86951">MLKFKETEIDLGYLINMGNLNRKKLVPVFDVQTGNWIIPQETDEEVEIKGWGPLSRVSLIGPLLLFSIAVSSIDTESIALQAQWIVLMLIPIGIIIKEVLDEKEASSIGRMIAIWLMVIVASPVSLKLNFAASQVDTLIINGVLFDLFLLSGPLIVSAMLTKKGINKDSLDESADIGTLVGLLALGFIDSSGGLLLITMYILVFSRSLKHRQNGLLAFAPIVLFLFQGRFAWDSSIIYSLLQMVDISSYDPNEISILGMTRFSCLILTLTSLIILGKGVIEGRSGLKENQIQTPMVMPSVWLAIGLAGVLTEVGWLFVVLTILLSLYSWLSGRIELIPWSPFFMFFSILIGISSSTTLEGLSSGQVLSNSFLFTGFFTLILNQMSSSGVLYKWSPEIGSSTPVLDSALDLSSVEGRSQMDNYSRILAILCLTLSWSTVYGIGTIIGSVWITRETFTKGQKYALLALPLLYCFAVGNLISQLDIVSDSFENSIIGFTLIAGGIWMTYLATKSEIVWSWSIFEWEDEAEYFAWIDRLGMISVAYFLIGVGWIVGVAEIVTNAQSITLFSIWAVYLVGIAIQGFREETEAPWRRGIGSFGSLFSIFMLSLSIETELFRYVLWMLLGIVAFGFGILYMNRLGEGTMVFEQPATQVPQALMPQQNYVQEPVEVPVQKTVEEAIEEPVEETEEDHDEFDSELEQAFEEMDSTVEPEVKDLPIAKPIERAPQKQEFVMPAPVKQSLFDVKLDPSVMAVIHQRIAMTPHIGFRPVVNVQKNGNINLTFEKI</sequence>
<keyword evidence="1" id="KW-0472">Membrane</keyword>
<feature type="transmembrane region" description="Helical" evidence="1">
    <location>
        <begin position="260"/>
        <end position="280"/>
    </location>
</feature>
<evidence type="ECO:0000256" key="1">
    <source>
        <dbReference type="SAM" id="Phobius"/>
    </source>
</evidence>
<feature type="transmembrane region" description="Helical" evidence="1">
    <location>
        <begin position="215"/>
        <end position="240"/>
    </location>
</feature>
<evidence type="ECO:0000313" key="2">
    <source>
        <dbReference type="EMBL" id="ADD92993.1"/>
    </source>
</evidence>
<proteinExistence type="predicted"/>
<feature type="transmembrane region" description="Helical" evidence="1">
    <location>
        <begin position="180"/>
        <end position="203"/>
    </location>
</feature>
<feature type="transmembrane region" description="Helical" evidence="1">
    <location>
        <begin position="78"/>
        <end position="96"/>
    </location>
</feature>
<feature type="transmembrane region" description="Helical" evidence="1">
    <location>
        <begin position="528"/>
        <end position="551"/>
    </location>
</feature>
<feature type="transmembrane region" description="Helical" evidence="1">
    <location>
        <begin position="300"/>
        <end position="330"/>
    </location>
</feature>
<feature type="transmembrane region" description="Helical" evidence="1">
    <location>
        <begin position="593"/>
        <end position="610"/>
    </location>
</feature>